<dbReference type="SUPFAM" id="SSF46785">
    <property type="entry name" value="Winged helix' DNA-binding domain"/>
    <property type="match status" value="1"/>
</dbReference>
<comment type="subcellular location">
    <subcellularLocation>
        <location evidence="1">Nucleus</location>
    </subcellularLocation>
</comment>
<evidence type="ECO:0000313" key="13">
    <source>
        <dbReference type="EMBL" id="KAI8583469.1"/>
    </source>
</evidence>
<dbReference type="Proteomes" id="UP001206595">
    <property type="component" value="Unassembled WGS sequence"/>
</dbReference>
<dbReference type="InterPro" id="IPR040450">
    <property type="entry name" value="TFIIF_beta_HTH"/>
</dbReference>
<dbReference type="InterPro" id="IPR011039">
    <property type="entry name" value="TFIIF_interaction"/>
</dbReference>
<comment type="similarity">
    <text evidence="2">Belongs to the TFIIF beta subunit family.</text>
</comment>
<feature type="compositionally biased region" description="Acidic residues" evidence="10">
    <location>
        <begin position="291"/>
        <end position="310"/>
    </location>
</feature>
<keyword evidence="5" id="KW-0238">DNA-binding</keyword>
<name>A0AAD5HHX3_UMBRA</name>
<dbReference type="SUPFAM" id="SSF50916">
    <property type="entry name" value="Rap30/74 interaction domains"/>
    <property type="match status" value="1"/>
</dbReference>
<feature type="domain" description="TFIIF beta subunit N-terminal" evidence="12">
    <location>
        <begin position="39"/>
        <end position="122"/>
    </location>
</feature>
<dbReference type="GO" id="GO:0003677">
    <property type="term" value="F:DNA binding"/>
    <property type="evidence" value="ECO:0007669"/>
    <property type="project" value="UniProtKB-KW"/>
</dbReference>
<evidence type="ECO:0000256" key="1">
    <source>
        <dbReference type="ARBA" id="ARBA00004123"/>
    </source>
</evidence>
<dbReference type="PANTHER" id="PTHR10445">
    <property type="entry name" value="GENERAL TRANSCRIPTION FACTOR IIF SUBUNIT 2"/>
    <property type="match status" value="1"/>
</dbReference>
<evidence type="ECO:0000256" key="9">
    <source>
        <dbReference type="ARBA" id="ARBA00081863"/>
    </source>
</evidence>
<dbReference type="InterPro" id="IPR036390">
    <property type="entry name" value="WH_DNA-bd_sf"/>
</dbReference>
<dbReference type="CDD" id="cd07980">
    <property type="entry name" value="TFIIF_beta"/>
    <property type="match status" value="1"/>
</dbReference>
<keyword evidence="14" id="KW-1185">Reference proteome</keyword>
<dbReference type="Gene3D" id="1.10.10.10">
    <property type="entry name" value="Winged helix-like DNA-binding domain superfamily/Winged helix DNA-binding domain"/>
    <property type="match status" value="1"/>
</dbReference>
<evidence type="ECO:0000313" key="14">
    <source>
        <dbReference type="Proteomes" id="UP001206595"/>
    </source>
</evidence>
<dbReference type="InterPro" id="IPR003196">
    <property type="entry name" value="TFIIF_beta"/>
</dbReference>
<dbReference type="InterPro" id="IPR036388">
    <property type="entry name" value="WH-like_DNA-bd_sf"/>
</dbReference>
<dbReference type="FunFam" id="1.10.10.10:FF:000035">
    <property type="entry name" value="General transcription factor IIF subunit 2"/>
    <property type="match status" value="1"/>
</dbReference>
<dbReference type="PANTHER" id="PTHR10445:SF0">
    <property type="entry name" value="GENERAL TRANSCRIPTION FACTOR IIF SUBUNIT 2"/>
    <property type="match status" value="1"/>
</dbReference>
<gene>
    <name evidence="13" type="ORF">K450DRAFT_169815</name>
</gene>
<evidence type="ECO:0000256" key="2">
    <source>
        <dbReference type="ARBA" id="ARBA00009543"/>
    </source>
</evidence>
<evidence type="ECO:0000256" key="8">
    <source>
        <dbReference type="ARBA" id="ARBA00081473"/>
    </source>
</evidence>
<evidence type="ECO:0000256" key="6">
    <source>
        <dbReference type="ARBA" id="ARBA00023163"/>
    </source>
</evidence>
<evidence type="ECO:0000256" key="7">
    <source>
        <dbReference type="ARBA" id="ARBA00023242"/>
    </source>
</evidence>
<dbReference type="RefSeq" id="XP_051448473.1">
    <property type="nucleotide sequence ID" value="XM_051584103.1"/>
</dbReference>
<evidence type="ECO:0000256" key="4">
    <source>
        <dbReference type="ARBA" id="ARBA00023015"/>
    </source>
</evidence>
<dbReference type="EMBL" id="MU620896">
    <property type="protein sequence ID" value="KAI8583469.1"/>
    <property type="molecule type" value="Genomic_DNA"/>
</dbReference>
<dbReference type="Pfam" id="PF02270">
    <property type="entry name" value="TFIIF_beta"/>
    <property type="match status" value="1"/>
</dbReference>
<evidence type="ECO:0000256" key="3">
    <source>
        <dbReference type="ARBA" id="ARBA00021453"/>
    </source>
</evidence>
<dbReference type="AlphaFoldDB" id="A0AAD5HHX3"/>
<reference evidence="13" key="1">
    <citation type="submission" date="2021-06" db="EMBL/GenBank/DDBJ databases">
        <authorList>
            <consortium name="DOE Joint Genome Institute"/>
            <person name="Mondo S.J."/>
            <person name="Amses K.R."/>
            <person name="Simmons D.R."/>
            <person name="Longcore J.E."/>
            <person name="Seto K."/>
            <person name="Alves G.H."/>
            <person name="Bonds A.E."/>
            <person name="Quandt C.A."/>
            <person name="Davis W.J."/>
            <person name="Chang Y."/>
            <person name="Letcher P.M."/>
            <person name="Powell M.J."/>
            <person name="Kuo A."/>
            <person name="Labutti K."/>
            <person name="Pangilinan J."/>
            <person name="Andreopoulos W."/>
            <person name="Tritt A."/>
            <person name="Riley R."/>
            <person name="Hundley H."/>
            <person name="Johnson J."/>
            <person name="Lipzen A."/>
            <person name="Barry K."/>
            <person name="Berbee M.L."/>
            <person name="Buchler N.E."/>
            <person name="Grigoriev I.V."/>
            <person name="Spatafora J.W."/>
            <person name="Stajich J.E."/>
            <person name="James T.Y."/>
        </authorList>
    </citation>
    <scope>NUCLEOTIDE SEQUENCE</scope>
    <source>
        <strain evidence="13">AG</strain>
    </source>
</reference>
<evidence type="ECO:0000256" key="5">
    <source>
        <dbReference type="ARBA" id="ARBA00023125"/>
    </source>
</evidence>
<dbReference type="GeneID" id="75909453"/>
<evidence type="ECO:0000259" key="12">
    <source>
        <dbReference type="Pfam" id="PF17683"/>
    </source>
</evidence>
<sequence length="310" mass="35212">MIEDETNPELDSLFEDDPGSLAEIGEEDADDLNISNIATKIWLVKVPNFLAEKWKNVDQDSMNLGTVRIYNSPHVVIILMLCFQVKLILPENEMTSDIPKEYSIKIPAGEVENKYVFGSNDHGAATRVVGKIHHECHVSPANWTAYRDIMRKRVHEADRPTRSVQEIEQRHQPVFAPGASSGMPVSDFSSFIPSKKPRIDKEKATRMPRNELMDMLFAAFEQYPYWSLKGIAEHTKQPMQYLKEILSEICILNKRGPYTSMYQLKAEYKVRGNDNRPKVEGNSEAGSGDGLDGELSSDDEENEDDMEMVQ</sequence>
<reference evidence="13" key="2">
    <citation type="journal article" date="2022" name="Proc. Natl. Acad. Sci. U.S.A.">
        <title>Diploid-dominant life cycles characterize the early evolution of Fungi.</title>
        <authorList>
            <person name="Amses K.R."/>
            <person name="Simmons D.R."/>
            <person name="Longcore J.E."/>
            <person name="Mondo S.J."/>
            <person name="Seto K."/>
            <person name="Jeronimo G.H."/>
            <person name="Bonds A.E."/>
            <person name="Quandt C.A."/>
            <person name="Davis W.J."/>
            <person name="Chang Y."/>
            <person name="Federici B.A."/>
            <person name="Kuo A."/>
            <person name="LaButti K."/>
            <person name="Pangilinan J."/>
            <person name="Andreopoulos W."/>
            <person name="Tritt A."/>
            <person name="Riley R."/>
            <person name="Hundley H."/>
            <person name="Johnson J."/>
            <person name="Lipzen A."/>
            <person name="Barry K."/>
            <person name="Lang B.F."/>
            <person name="Cuomo C.A."/>
            <person name="Buchler N.E."/>
            <person name="Grigoriev I.V."/>
            <person name="Spatafora J.W."/>
            <person name="Stajich J.E."/>
            <person name="James T.Y."/>
        </authorList>
    </citation>
    <scope>NUCLEOTIDE SEQUENCE</scope>
    <source>
        <strain evidence="13">AG</strain>
    </source>
</reference>
<feature type="region of interest" description="Disordered" evidence="10">
    <location>
        <begin position="271"/>
        <end position="310"/>
    </location>
</feature>
<organism evidence="13 14">
    <name type="scientific">Umbelopsis ramanniana AG</name>
    <dbReference type="NCBI Taxonomy" id="1314678"/>
    <lineage>
        <taxon>Eukaryota</taxon>
        <taxon>Fungi</taxon>
        <taxon>Fungi incertae sedis</taxon>
        <taxon>Mucoromycota</taxon>
        <taxon>Mucoromycotina</taxon>
        <taxon>Umbelopsidomycetes</taxon>
        <taxon>Umbelopsidales</taxon>
        <taxon>Umbelopsidaceae</taxon>
        <taxon>Umbelopsis</taxon>
    </lineage>
</organism>
<dbReference type="GO" id="GO:0006367">
    <property type="term" value="P:transcription initiation at RNA polymerase II promoter"/>
    <property type="evidence" value="ECO:0007669"/>
    <property type="project" value="InterPro"/>
</dbReference>
<evidence type="ECO:0000256" key="10">
    <source>
        <dbReference type="SAM" id="MobiDB-lite"/>
    </source>
</evidence>
<keyword evidence="4" id="KW-0805">Transcription regulation</keyword>
<dbReference type="GO" id="GO:0005674">
    <property type="term" value="C:transcription factor TFIIF complex"/>
    <property type="evidence" value="ECO:0007669"/>
    <property type="project" value="InterPro"/>
</dbReference>
<keyword evidence="6" id="KW-0804">Transcription</keyword>
<feature type="domain" description="TFIIF beta subunit HTH" evidence="11">
    <location>
        <begin position="205"/>
        <end position="269"/>
    </location>
</feature>
<dbReference type="InterPro" id="IPR040504">
    <property type="entry name" value="TFIIF_beta_N"/>
</dbReference>
<keyword evidence="7" id="KW-0539">Nucleus</keyword>
<feature type="compositionally biased region" description="Basic and acidic residues" evidence="10">
    <location>
        <begin position="271"/>
        <end position="281"/>
    </location>
</feature>
<protein>
    <recommendedName>
        <fullName evidence="3">Transcription initiation factor IIF subunit beta</fullName>
    </recommendedName>
    <alternativeName>
        <fullName evidence="9">TFIIF medium subunit</fullName>
    </alternativeName>
    <alternativeName>
        <fullName evidence="8">TFIIF-beta</fullName>
    </alternativeName>
</protein>
<proteinExistence type="inferred from homology"/>
<comment type="caution">
    <text evidence="13">The sequence shown here is derived from an EMBL/GenBank/DDBJ whole genome shotgun (WGS) entry which is preliminary data.</text>
</comment>
<evidence type="ECO:0000259" key="11">
    <source>
        <dbReference type="Pfam" id="PF02270"/>
    </source>
</evidence>
<dbReference type="Pfam" id="PF17683">
    <property type="entry name" value="TFIIF_beta_N"/>
    <property type="match status" value="1"/>
</dbReference>
<accession>A0AAD5HHX3</accession>